<dbReference type="SUPFAM" id="SSF46689">
    <property type="entry name" value="Homeodomain-like"/>
    <property type="match status" value="1"/>
</dbReference>
<dbReference type="GO" id="GO:0003700">
    <property type="term" value="F:DNA-binding transcription factor activity"/>
    <property type="evidence" value="ECO:0007669"/>
    <property type="project" value="TreeGrafter"/>
</dbReference>
<dbReference type="InterPro" id="IPR039536">
    <property type="entry name" value="TetR_C_Proteobacteria"/>
</dbReference>
<dbReference type="RefSeq" id="WP_087461793.1">
    <property type="nucleotide sequence ID" value="NZ_CP021425.1"/>
</dbReference>
<feature type="domain" description="HTH tetR-type" evidence="4">
    <location>
        <begin position="33"/>
        <end position="93"/>
    </location>
</feature>
<dbReference type="InterPro" id="IPR050109">
    <property type="entry name" value="HTH-type_TetR-like_transc_reg"/>
</dbReference>
<dbReference type="Pfam" id="PF14246">
    <property type="entry name" value="TetR_C_7"/>
    <property type="match status" value="1"/>
</dbReference>
<dbReference type="InterPro" id="IPR001647">
    <property type="entry name" value="HTH_TetR"/>
</dbReference>
<feature type="region of interest" description="Disordered" evidence="3">
    <location>
        <begin position="1"/>
        <end position="33"/>
    </location>
</feature>
<proteinExistence type="predicted"/>
<dbReference type="AlphaFoldDB" id="A0A1Y0IBR4"/>
<dbReference type="PRINTS" id="PR00455">
    <property type="entry name" value="HTHTETR"/>
</dbReference>
<dbReference type="PANTHER" id="PTHR30055:SF146">
    <property type="entry name" value="HTH-TYPE TRANSCRIPTIONAL DUAL REGULATOR CECR"/>
    <property type="match status" value="1"/>
</dbReference>
<dbReference type="Pfam" id="PF00440">
    <property type="entry name" value="TetR_N"/>
    <property type="match status" value="1"/>
</dbReference>
<dbReference type="OrthoDB" id="8535430at2"/>
<organism evidence="5 6">
    <name type="scientific">Oleiphilus messinensis</name>
    <dbReference type="NCBI Taxonomy" id="141451"/>
    <lineage>
        <taxon>Bacteria</taxon>
        <taxon>Pseudomonadati</taxon>
        <taxon>Pseudomonadota</taxon>
        <taxon>Gammaproteobacteria</taxon>
        <taxon>Oceanospirillales</taxon>
        <taxon>Oleiphilaceae</taxon>
        <taxon>Oleiphilus</taxon>
    </lineage>
</organism>
<dbReference type="PROSITE" id="PS50977">
    <property type="entry name" value="HTH_TETR_2"/>
    <property type="match status" value="1"/>
</dbReference>
<evidence type="ECO:0000256" key="3">
    <source>
        <dbReference type="SAM" id="MobiDB-lite"/>
    </source>
</evidence>
<keyword evidence="6" id="KW-1185">Reference proteome</keyword>
<evidence type="ECO:0000256" key="2">
    <source>
        <dbReference type="PROSITE-ProRule" id="PRU00335"/>
    </source>
</evidence>
<gene>
    <name evidence="5" type="ORF">OLMES_2786</name>
</gene>
<dbReference type="Proteomes" id="UP000196027">
    <property type="component" value="Chromosome"/>
</dbReference>
<dbReference type="GO" id="GO:0000976">
    <property type="term" value="F:transcription cis-regulatory region binding"/>
    <property type="evidence" value="ECO:0007669"/>
    <property type="project" value="TreeGrafter"/>
</dbReference>
<dbReference type="InterPro" id="IPR009057">
    <property type="entry name" value="Homeodomain-like_sf"/>
</dbReference>
<evidence type="ECO:0000313" key="6">
    <source>
        <dbReference type="Proteomes" id="UP000196027"/>
    </source>
</evidence>
<keyword evidence="1 2" id="KW-0238">DNA-binding</keyword>
<feature type="compositionally biased region" description="Basic and acidic residues" evidence="3">
    <location>
        <begin position="9"/>
        <end position="22"/>
    </location>
</feature>
<reference evidence="5 6" key="1">
    <citation type="submission" date="2017-05" db="EMBL/GenBank/DDBJ databases">
        <title>Genomic insights into alkan degradation activity of Oleiphilus messinensis.</title>
        <authorList>
            <person name="Kozyavkin S.A."/>
            <person name="Slesarev A.I."/>
            <person name="Golyshin P.N."/>
            <person name="Korzhenkov A."/>
            <person name="Golyshina O.N."/>
            <person name="Toshchakov S.V."/>
        </authorList>
    </citation>
    <scope>NUCLEOTIDE SEQUENCE [LARGE SCALE GENOMIC DNA]</scope>
    <source>
        <strain evidence="5 6">ME102</strain>
    </source>
</reference>
<dbReference type="Gene3D" id="1.10.357.10">
    <property type="entry name" value="Tetracycline Repressor, domain 2"/>
    <property type="match status" value="1"/>
</dbReference>
<evidence type="ECO:0000259" key="4">
    <source>
        <dbReference type="PROSITE" id="PS50977"/>
    </source>
</evidence>
<dbReference type="KEGG" id="ome:OLMES_2786"/>
<protein>
    <submittedName>
        <fullName evidence="5">TetR family transcriptional regulator</fullName>
    </submittedName>
</protein>
<feature type="DNA-binding region" description="H-T-H motif" evidence="2">
    <location>
        <begin position="56"/>
        <end position="75"/>
    </location>
</feature>
<evidence type="ECO:0000313" key="5">
    <source>
        <dbReference type="EMBL" id="ARU56834.1"/>
    </source>
</evidence>
<dbReference type="EMBL" id="CP021425">
    <property type="protein sequence ID" value="ARU56834.1"/>
    <property type="molecule type" value="Genomic_DNA"/>
</dbReference>
<dbReference type="PANTHER" id="PTHR30055">
    <property type="entry name" value="HTH-TYPE TRANSCRIPTIONAL REGULATOR RUTR"/>
    <property type="match status" value="1"/>
</dbReference>
<name>A0A1Y0IBR4_9GAMM</name>
<evidence type="ECO:0000256" key="1">
    <source>
        <dbReference type="ARBA" id="ARBA00023125"/>
    </source>
</evidence>
<accession>A0A1Y0IBR4</accession>
<sequence length="228" mass="25463">MKSKTSTINERKRTDNMLDSDKQVAQPGRPIDKDKDQAILEAARELLFGEGPHAVTMEAVAKLAGVSKVTLYSRHSNRNELIAAVMRRQAESFAETITLIPGVKPNANKSLLDFSLAILNFLVDPKHLQFMRALNAAHGTELDLQFFYLQGPQKTVERLSQWLTALAQAGEIECEDSIRSAEVFLGMLMRLDLVRGLYGIPIDNSLENLTAHAEFVVKTFLKLHESTE</sequence>